<feature type="non-terminal residue" evidence="1">
    <location>
        <position position="1"/>
    </location>
</feature>
<organism evidence="1">
    <name type="scientific">Tanacetum cinerariifolium</name>
    <name type="common">Dalmatian daisy</name>
    <name type="synonym">Chrysanthemum cinerariifolium</name>
    <dbReference type="NCBI Taxonomy" id="118510"/>
    <lineage>
        <taxon>Eukaryota</taxon>
        <taxon>Viridiplantae</taxon>
        <taxon>Streptophyta</taxon>
        <taxon>Embryophyta</taxon>
        <taxon>Tracheophyta</taxon>
        <taxon>Spermatophyta</taxon>
        <taxon>Magnoliopsida</taxon>
        <taxon>eudicotyledons</taxon>
        <taxon>Gunneridae</taxon>
        <taxon>Pentapetalae</taxon>
        <taxon>asterids</taxon>
        <taxon>campanulids</taxon>
        <taxon>Asterales</taxon>
        <taxon>Asteraceae</taxon>
        <taxon>Asteroideae</taxon>
        <taxon>Anthemideae</taxon>
        <taxon>Anthemidinae</taxon>
        <taxon>Tanacetum</taxon>
    </lineage>
</organism>
<accession>A0A699X2C2</accession>
<feature type="non-terminal residue" evidence="1">
    <location>
        <position position="103"/>
    </location>
</feature>
<dbReference type="EMBL" id="BKCJ011791332">
    <property type="protein sequence ID" value="GFD53203.1"/>
    <property type="molecule type" value="Genomic_DNA"/>
</dbReference>
<evidence type="ECO:0000313" key="1">
    <source>
        <dbReference type="EMBL" id="GFD53203.1"/>
    </source>
</evidence>
<protein>
    <submittedName>
        <fullName evidence="1">Uncharacterized protein</fullName>
    </submittedName>
</protein>
<dbReference type="AlphaFoldDB" id="A0A699X2C2"/>
<reference evidence="1" key="1">
    <citation type="journal article" date="2019" name="Sci. Rep.">
        <title>Draft genome of Tanacetum cinerariifolium, the natural source of mosquito coil.</title>
        <authorList>
            <person name="Yamashiro T."/>
            <person name="Shiraishi A."/>
            <person name="Satake H."/>
            <person name="Nakayama K."/>
        </authorList>
    </citation>
    <scope>NUCLEOTIDE SEQUENCE</scope>
</reference>
<proteinExistence type="predicted"/>
<name>A0A699X2C2_TANCI</name>
<comment type="caution">
    <text evidence="1">The sequence shown here is derived from an EMBL/GenBank/DDBJ whole genome shotgun (WGS) entry which is preliminary data.</text>
</comment>
<gene>
    <name evidence="1" type="ORF">Tci_925172</name>
</gene>
<sequence length="103" mass="11554">ESTHDSSLIISSKIDSLLYEFASELTLLKSIPLGIDKTDCYPKEDIHFVEILLYDNSSPRPSEEFVSDNSDANIESFSPSPITVEDSDSFMEEIDLTFTLDDP</sequence>